<dbReference type="PROSITE" id="PS51840">
    <property type="entry name" value="C2_NT"/>
    <property type="match status" value="1"/>
</dbReference>
<dbReference type="Pfam" id="PF10358">
    <property type="entry name" value="NT-C2"/>
    <property type="match status" value="1"/>
</dbReference>
<organism evidence="4 5">
    <name type="scientific">Iris pallida</name>
    <name type="common">Sweet iris</name>
    <dbReference type="NCBI Taxonomy" id="29817"/>
    <lineage>
        <taxon>Eukaryota</taxon>
        <taxon>Viridiplantae</taxon>
        <taxon>Streptophyta</taxon>
        <taxon>Embryophyta</taxon>
        <taxon>Tracheophyta</taxon>
        <taxon>Spermatophyta</taxon>
        <taxon>Magnoliopsida</taxon>
        <taxon>Liliopsida</taxon>
        <taxon>Asparagales</taxon>
        <taxon>Iridaceae</taxon>
        <taxon>Iridoideae</taxon>
        <taxon>Irideae</taxon>
        <taxon>Iris</taxon>
    </lineage>
</organism>
<protein>
    <submittedName>
        <fullName evidence="4">Nucleoporin nup211</fullName>
    </submittedName>
</protein>
<reference evidence="4" key="2">
    <citation type="submission" date="2023-04" db="EMBL/GenBank/DDBJ databases">
        <authorList>
            <person name="Bruccoleri R.E."/>
            <person name="Oakeley E.J."/>
            <person name="Faust A.-M."/>
            <person name="Dessus-Babus S."/>
            <person name="Altorfer M."/>
            <person name="Burckhardt D."/>
            <person name="Oertli M."/>
            <person name="Naumann U."/>
            <person name="Petersen F."/>
            <person name="Wong J."/>
        </authorList>
    </citation>
    <scope>NUCLEOTIDE SEQUENCE</scope>
    <source>
        <strain evidence="4">GSM-AAB239-AS_SAM_17_03QT</strain>
        <tissue evidence="4">Leaf</tissue>
    </source>
</reference>
<feature type="domain" description="C2 NT-type" evidence="3">
    <location>
        <begin position="7"/>
        <end position="142"/>
    </location>
</feature>
<sequence>MSRIPPKWKVEKAKVKVVFRLQFHASHIPQSGWDKLFLSFIPLDTGKPTAKTNKASVKNGNCKWSDPIYETTRLLQDPRTKKYDDKLYKLVVAMGSSRSCLLGDVSINLADFADASKPSSVALPLHSCDFGTILHVTVQLLTSKTGFREFEQQRELSVKGFQPLTGQRIHNPGEIATVSSPMGNEQMDKVNAKVRFKEESPELHSFEKVGKSNEDYEDSAAGIDGSSNTSESLHAEKNDFSSANEVDSLRSTISGDAGVLLIGQSPRTVRRLSTQGSNEWTHGWSSDYSADNDLAPAYEENNRLRARLEVVESAFLQLKTEAKSLQSLTNELGVETQSLAEQLVLELASGEKLTKEVSLLKSECYKFKSDLEELRSTTAVQCVPGRTSSLVMTKCHPADTLSMDGNNFPHILQTKWLQDLLLIEEKVKEIQNKACLAYHGSGVDFLHPDLEFLDSHLQNLKQGLTTGTSLALVEGSQLKAIQLPRVVLSEQFNHGQWLEGSYNPDAMIQCLGVTQEHKKNADAAGVAEETMCELLQKLEESKTENINLAKKMGQMECYYEAFIQELEDNRQQAVNELENLRTEHSSCLYTISALQSQVEKLGQDMNEQFIRFAADRHDLDSLNKELEKKAIVSESALKRVRWNYAVAVDRLQKDLELLSFQVLSMYETNENLAKQALADVSQIFCPEDREVSKEPYRSGIRRIQSESISTKTGCGMSQIDNGVSDKAGYTDLYSSDFIDESKSVLQRGLHNNLELQTKDNRTYLGVEIEDISYTDSQNKTIQVTGLLPQNGLSSATQKNHSQDQYGESDNRRSVDKVSPEAMTSPHILKELKSNTKAEPSEIHMLSIHWELFTQVLQETLRDVNDGVKNMKHKMVELTQQLEDSSAEKESLMLKWHNTLEEARVLRKDEIKIRSEYDDLMMRNHILEAKLRDVSEKNTSLAQKTAEYMVECQVHESKYESCLVEKNQLEEMLKSESLQKSCLETEIRSTVEGFKALQEEFNKQSSAHSDLQNTTYKLQEKLQILYSSMVSCNEEIHGSTVHVMSSEEKLESDNHMALLSHLEHFQHEVHKKILQLRKEKQEIEEKNDVALCSLNEAKSQILDMEQNFESEMGEITRKLGLANALVGKLNLELEDVTEKLKFSLEAEERSTLKNKELLSKLTILEVEIQQVSDENRDLAQKLLLRNSVSEELENTKSSLTDCMQENRDLMVSIESAKVASIQMEDEVSQLKECLRCAHDEMQLEGRLRKELEATVQDLTLQLTEKVQQLLFSDEQKTELVLLRKRVLDLEKELHSLLSSTEESQRKQNDETSSLHLQVSELENELAGTLHYSLNTDVKVAYMRSQFRSTIQTLVDQNKALQGDLEAGIQQVSDENRDLAQKLLLCNTVCEELENTKSSLMDCMQENRDLMVSIESAKVASIQMEDEINRLKECLRCAHDEIQLEGRLRKELEATAQDLTLQLTEKVQQLLFSDEQKTELVLLRKRVLDLEKELHYVLSSTEESQRKQNDETSSLHLQLSELESELAGTLDHSLNTDVKVAYMRNQFKSTIQALVDQNRALQSDMEELNLKHVDMVTSVESHMVREARLLAENARLSTDFQSMKAECELVSHEKEGLIAQIHEQGGVLADLENELEGTLQNSLNTDVKVAYMKSQFQFLIQALIDQNNALHGDLEELNQKHVDTVTSLEAHMAGKARLLAENARLSEAFQSLKAECELISHEKEGLIAQINEKTAVWADIEDLKARYSVVEACHSQEKLKFEDEACSLRNMVVSLEEEVDSLRSSRDELETTVVILTSKLDEQRNQMSLFENCNHELKKLREQYNELTFKLSEQILKTEEFKNLSIHLRELKDKADAECLQARQRREADGPSLATQESLRIALIKEQCESKLEEVKSQLCASKRYAEEMLLKLQNALDEVESRKKNEAVLLKRNEEFSVTISNMESELRTNIADRRELVKDCDRMKAELECTTLSLDCCKEEKLKLEVHLQECIEERTRTRVELDLVKRLLANLASSSSDSEAQKIYELGHQDTTSIGELLEDHSSQSSAHNLQQACSNRTSHLSLQPKLLDLQDGLLARHTTEEDTLMGTEAEQFADISENFKERQRLMTGMDLLHKELERLKNDNLSPVLPLEGHHIDPTLQHLESELSQLDKANDQLESISPLFKELPGSGNALQRVLAMEVELAETLQLKKSSEVLMQSSFLKQHKDEEAVFRSFKDINELIKQMLESRRRYAAVEAELTEMQGRYTQLSLKFAEVEGEREQLAMTLKTRTPKKPETPQSRALE</sequence>
<feature type="coiled-coil region" evidence="1">
    <location>
        <begin position="1770"/>
        <end position="1835"/>
    </location>
</feature>
<evidence type="ECO:0000313" key="4">
    <source>
        <dbReference type="EMBL" id="KAJ6793039.1"/>
    </source>
</evidence>
<evidence type="ECO:0000259" key="3">
    <source>
        <dbReference type="PROSITE" id="PS51840"/>
    </source>
</evidence>
<evidence type="ECO:0000313" key="5">
    <source>
        <dbReference type="Proteomes" id="UP001140949"/>
    </source>
</evidence>
<name>A0AAX6DMW7_IRIPA</name>
<dbReference type="EMBL" id="JANAVB010043220">
    <property type="protein sequence ID" value="KAJ6793039.1"/>
    <property type="molecule type" value="Genomic_DNA"/>
</dbReference>
<dbReference type="Proteomes" id="UP001140949">
    <property type="component" value="Unassembled WGS sequence"/>
</dbReference>
<proteinExistence type="predicted"/>
<feature type="region of interest" description="Disordered" evidence="2">
    <location>
        <begin position="196"/>
        <end position="245"/>
    </location>
</feature>
<feature type="coiled-coil region" evidence="1">
    <location>
        <begin position="1153"/>
        <end position="1180"/>
    </location>
</feature>
<feature type="region of interest" description="Disordered" evidence="2">
    <location>
        <begin position="791"/>
        <end position="831"/>
    </location>
</feature>
<feature type="coiled-coil region" evidence="1">
    <location>
        <begin position="2104"/>
        <end position="2161"/>
    </location>
</feature>
<feature type="coiled-coil region" evidence="1">
    <location>
        <begin position="1065"/>
        <end position="1113"/>
    </location>
</feature>
<feature type="coiled-coil region" evidence="1">
    <location>
        <begin position="1247"/>
        <end position="1291"/>
    </location>
</feature>
<feature type="compositionally biased region" description="Polar residues" evidence="2">
    <location>
        <begin position="791"/>
        <end position="807"/>
    </location>
</feature>
<accession>A0AAX6DMW7</accession>
<comment type="caution">
    <text evidence="4">The sequence shown here is derived from an EMBL/GenBank/DDBJ whole genome shotgun (WGS) entry which is preliminary data.</text>
</comment>
<evidence type="ECO:0000256" key="2">
    <source>
        <dbReference type="SAM" id="MobiDB-lite"/>
    </source>
</evidence>
<dbReference type="PANTHER" id="PTHR34452:SF1">
    <property type="entry name" value="SPORULATION-SPECIFIC PROTEIN"/>
    <property type="match status" value="1"/>
</dbReference>
<feature type="compositionally biased region" description="Basic and acidic residues" evidence="2">
    <location>
        <begin position="196"/>
        <end position="214"/>
    </location>
</feature>
<feature type="coiled-coil region" evidence="1">
    <location>
        <begin position="860"/>
        <end position="936"/>
    </location>
</feature>
<reference evidence="4" key="1">
    <citation type="journal article" date="2023" name="GigaByte">
        <title>Genome assembly of the bearded iris, Iris pallida Lam.</title>
        <authorList>
            <person name="Bruccoleri R.E."/>
            <person name="Oakeley E.J."/>
            <person name="Faust A.M.E."/>
            <person name="Altorfer M."/>
            <person name="Dessus-Babus S."/>
            <person name="Burckhardt D."/>
            <person name="Oertli M."/>
            <person name="Naumann U."/>
            <person name="Petersen F."/>
            <person name="Wong J."/>
        </authorList>
    </citation>
    <scope>NUCLEOTIDE SEQUENCE</scope>
    <source>
        <strain evidence="4">GSM-AAB239-AS_SAM_17_03QT</strain>
    </source>
</reference>
<feature type="compositionally biased region" description="Basic and acidic residues" evidence="2">
    <location>
        <begin position="808"/>
        <end position="818"/>
    </location>
</feature>
<feature type="coiled-coil region" evidence="1">
    <location>
        <begin position="1447"/>
        <end position="1491"/>
    </location>
</feature>
<feature type="region of interest" description="Disordered" evidence="2">
    <location>
        <begin position="2266"/>
        <end position="2286"/>
    </location>
</feature>
<dbReference type="InterPro" id="IPR019448">
    <property type="entry name" value="NT-C2"/>
</dbReference>
<dbReference type="PANTHER" id="PTHR34452">
    <property type="entry name" value="MYOSIN HEAVY CHAIN-RELATED PROTEIN"/>
    <property type="match status" value="1"/>
</dbReference>
<feature type="coiled-coil region" evidence="1">
    <location>
        <begin position="1658"/>
        <end position="1713"/>
    </location>
</feature>
<keyword evidence="1" id="KW-0175">Coiled coil</keyword>
<keyword evidence="5" id="KW-1185">Reference proteome</keyword>
<evidence type="ECO:0000256" key="1">
    <source>
        <dbReference type="SAM" id="Coils"/>
    </source>
</evidence>
<gene>
    <name evidence="4" type="ORF">M6B38_112470</name>
</gene>